<dbReference type="RefSeq" id="XP_023579216.1">
    <property type="nucleotide sequence ID" value="XM_023723448.1"/>
</dbReference>
<keyword evidence="2" id="KW-1185">Reference proteome</keyword>
<dbReference type="RefSeq" id="XP_023579218.1">
    <property type="nucleotide sequence ID" value="XM_023723450.1"/>
</dbReference>
<dbReference type="PANTHER" id="PTHR36130">
    <property type="entry name" value="RIKEN CDNA 4933430I17 GENE"/>
    <property type="match status" value="1"/>
</dbReference>
<dbReference type="RefSeq" id="XP_023579217.1">
    <property type="nucleotide sequence ID" value="XM_023723449.1"/>
</dbReference>
<evidence type="ECO:0000313" key="4">
    <source>
        <dbReference type="RefSeq" id="XP_023579216.1"/>
    </source>
</evidence>
<organism evidence="2 6">
    <name type="scientific">Octodon degus</name>
    <name type="common">Degu</name>
    <name type="synonym">Sciurus degus</name>
    <dbReference type="NCBI Taxonomy" id="10160"/>
    <lineage>
        <taxon>Eukaryota</taxon>
        <taxon>Metazoa</taxon>
        <taxon>Chordata</taxon>
        <taxon>Craniata</taxon>
        <taxon>Vertebrata</taxon>
        <taxon>Euteleostomi</taxon>
        <taxon>Mammalia</taxon>
        <taxon>Eutheria</taxon>
        <taxon>Euarchontoglires</taxon>
        <taxon>Glires</taxon>
        <taxon>Rodentia</taxon>
        <taxon>Hystricomorpha</taxon>
        <taxon>Octodontidae</taxon>
        <taxon>Octodon</taxon>
    </lineage>
</organism>
<feature type="region of interest" description="Disordered" evidence="1">
    <location>
        <begin position="464"/>
        <end position="484"/>
    </location>
</feature>
<feature type="region of interest" description="Disordered" evidence="1">
    <location>
        <begin position="92"/>
        <end position="119"/>
    </location>
</feature>
<evidence type="ECO:0000313" key="3">
    <source>
        <dbReference type="RefSeq" id="XP_023579215.1"/>
    </source>
</evidence>
<evidence type="ECO:0000313" key="5">
    <source>
        <dbReference type="RefSeq" id="XP_023579217.1"/>
    </source>
</evidence>
<accession>A0A6P6F4P0</accession>
<feature type="compositionally biased region" description="Acidic residues" evidence="1">
    <location>
        <begin position="466"/>
        <end position="484"/>
    </location>
</feature>
<reference evidence="3 4" key="1">
    <citation type="submission" date="2025-04" db="UniProtKB">
        <authorList>
            <consortium name="RefSeq"/>
        </authorList>
    </citation>
    <scope>IDENTIFICATION</scope>
</reference>
<dbReference type="PANTHER" id="PTHR36130:SF1">
    <property type="entry name" value="RIKEN CDNA 4933430I17 GENE"/>
    <property type="match status" value="1"/>
</dbReference>
<name>A0A6P6F4P0_OCTDE</name>
<evidence type="ECO:0000313" key="6">
    <source>
        <dbReference type="RefSeq" id="XP_023579218.1"/>
    </source>
</evidence>
<dbReference type="CTD" id="109313821"/>
<dbReference type="InterPro" id="IPR029134">
    <property type="entry name" value="DUF4647"/>
</dbReference>
<evidence type="ECO:0000313" key="2">
    <source>
        <dbReference type="Proteomes" id="UP000515203"/>
    </source>
</evidence>
<feature type="region of interest" description="Disordered" evidence="1">
    <location>
        <begin position="298"/>
        <end position="349"/>
    </location>
</feature>
<dbReference type="RefSeq" id="XP_023579215.1">
    <property type="nucleotide sequence ID" value="XM_023723447.1"/>
</dbReference>
<evidence type="ECO:0000256" key="1">
    <source>
        <dbReference type="SAM" id="MobiDB-lite"/>
    </source>
</evidence>
<protein>
    <submittedName>
        <fullName evidence="3 4">Uncharacterized protein C9orf43 homolog isoform X1</fullName>
    </submittedName>
</protein>
<dbReference type="Proteomes" id="UP000515203">
    <property type="component" value="Unplaced"/>
</dbReference>
<feature type="compositionally biased region" description="Basic and acidic residues" evidence="1">
    <location>
        <begin position="314"/>
        <end position="328"/>
    </location>
</feature>
<gene>
    <name evidence="3 4 5 6" type="primary">CUNH9orf43</name>
</gene>
<dbReference type="GeneID" id="101579870"/>
<dbReference type="OrthoDB" id="10033658at2759"/>
<dbReference type="AlphaFoldDB" id="A0A6P6F4P0"/>
<dbReference type="Pfam" id="PF15504">
    <property type="entry name" value="DUF4647"/>
    <property type="match status" value="1"/>
</dbReference>
<sequence length="484" mass="54680">MILPDDSQWDETICDLAVCPHPQCWAAVRRIERGHPRILSLPCKTALDAEDKLPGLTIVNISDPCLQAKTLAHRQSPEFAFTTAHSLLSPGSKLASKLQGRAQKDSPKKTLISCPKRSPKESHKKLSVLNLNETQLPCSEDVRNMVVIWIPEESKKNVCLPKKTSLPSQYEKKKKELLGKTGASLCSPERRQFTEAESRTAEGLVPSSSPVLLTSEQLSSAVPVWAHDNMLPQDLLKELLLHGEKNMPCSEMKIQLDRMKKSLPLEKTQPDSEISSKMFLTIHRLTLQRPVLRYPEHLKKKEGYRKQQQWQQPQERKEKTSTQEQEAKKKAKNDQWIQSTPHKHSREMLEASACSPIHGHRILSDQESDMQPQQQQMKTEVATLKQVSMERSRKDHSDKSLSFFPDMKSSKMSTMELPCKDVGASVETVLEVPVVSQEITGDPPESGAKISWKPELKLLRILQATDVEEDQPTSGSESEDSWDT</sequence>
<proteinExistence type="predicted"/>